<evidence type="ECO:0000313" key="6">
    <source>
        <dbReference type="Proteomes" id="UP000567822"/>
    </source>
</evidence>
<evidence type="ECO:0000256" key="1">
    <source>
        <dbReference type="ARBA" id="ARBA00004613"/>
    </source>
</evidence>
<keyword evidence="4" id="KW-1015">Disulfide bond</keyword>
<dbReference type="EMBL" id="VXAN01000013">
    <property type="protein sequence ID" value="NXK58629.1"/>
    <property type="molecule type" value="Genomic_DNA"/>
</dbReference>
<feature type="non-terminal residue" evidence="5">
    <location>
        <position position="1"/>
    </location>
</feature>
<evidence type="ECO:0000256" key="2">
    <source>
        <dbReference type="ARBA" id="ARBA00010352"/>
    </source>
</evidence>
<dbReference type="Pfam" id="PF05825">
    <property type="entry name" value="PSP94"/>
    <property type="match status" value="1"/>
</dbReference>
<comment type="similarity">
    <text evidence="2">Belongs to the beta-microseminoprotein family.</text>
</comment>
<dbReference type="Proteomes" id="UP000567822">
    <property type="component" value="Unassembled WGS sequence"/>
</dbReference>
<comment type="caution">
    <text evidence="5">The sequence shown here is derived from an EMBL/GenBank/DDBJ whole genome shotgun (WGS) entry which is preliminary data.</text>
</comment>
<evidence type="ECO:0000256" key="3">
    <source>
        <dbReference type="ARBA" id="ARBA00022525"/>
    </source>
</evidence>
<reference evidence="5 6" key="1">
    <citation type="submission" date="2019-09" db="EMBL/GenBank/DDBJ databases">
        <title>Bird 10,000 Genomes (B10K) Project - Family phase.</title>
        <authorList>
            <person name="Zhang G."/>
        </authorList>
    </citation>
    <scope>NUCLEOTIDE SEQUENCE [LARGE SCALE GENOMIC DNA]</scope>
    <source>
        <strain evidence="5">B10K-DU-009-59</strain>
        <tissue evidence="5">Muscle</tissue>
    </source>
</reference>
<evidence type="ECO:0000313" key="5">
    <source>
        <dbReference type="EMBL" id="NXK58629.1"/>
    </source>
</evidence>
<keyword evidence="6" id="KW-1185">Reference proteome</keyword>
<evidence type="ECO:0000256" key="4">
    <source>
        <dbReference type="ARBA" id="ARBA00023157"/>
    </source>
</evidence>
<comment type="subcellular location">
    <subcellularLocation>
        <location evidence="1">Secreted</location>
    </subcellularLocation>
</comment>
<proteinExistence type="inferred from homology"/>
<keyword evidence="3" id="KW-0964">Secreted</keyword>
<dbReference type="PANTHER" id="PTHR10500">
    <property type="entry name" value="BETA-MICROSEMINOPROTEIN"/>
    <property type="match status" value="1"/>
</dbReference>
<name>A0A7L0KQF5_9SYLV</name>
<dbReference type="PANTHER" id="PTHR10500:SF0">
    <property type="entry name" value="SCO-SPONDIN-LIKE"/>
    <property type="match status" value="1"/>
</dbReference>
<dbReference type="AlphaFoldDB" id="A0A7L0KQF5"/>
<accession>A0A7L0KQF5</accession>
<sequence length="75" mass="8626">GCVMNGKLYPFGHIERTEGCHRCNCWEGGMECCSLSFTPVSYDKNCKVIFNKKRCDYDVVHKDDPSKRCLFVARV</sequence>
<feature type="non-terminal residue" evidence="5">
    <location>
        <position position="75"/>
    </location>
</feature>
<dbReference type="InterPro" id="IPR008735">
    <property type="entry name" value="PSP94"/>
</dbReference>
<dbReference type="GO" id="GO:0005576">
    <property type="term" value="C:extracellular region"/>
    <property type="evidence" value="ECO:0007669"/>
    <property type="project" value="UniProtKB-SubCell"/>
</dbReference>
<protein>
    <submittedName>
        <fullName evidence="5">MSMB protein</fullName>
    </submittedName>
</protein>
<organism evidence="5 6">
    <name type="scientific">Sylvietta virens</name>
    <name type="common">Green crombec</name>
    <dbReference type="NCBI Taxonomy" id="208069"/>
    <lineage>
        <taxon>Eukaryota</taxon>
        <taxon>Metazoa</taxon>
        <taxon>Chordata</taxon>
        <taxon>Craniata</taxon>
        <taxon>Vertebrata</taxon>
        <taxon>Euteleostomi</taxon>
        <taxon>Archelosauria</taxon>
        <taxon>Archosauria</taxon>
        <taxon>Dinosauria</taxon>
        <taxon>Saurischia</taxon>
        <taxon>Theropoda</taxon>
        <taxon>Coelurosauria</taxon>
        <taxon>Aves</taxon>
        <taxon>Neognathae</taxon>
        <taxon>Neoaves</taxon>
        <taxon>Telluraves</taxon>
        <taxon>Australaves</taxon>
        <taxon>Passeriformes</taxon>
        <taxon>Sylvioidea</taxon>
        <taxon>Sylviidae</taxon>
        <taxon>Acrocephalinae</taxon>
        <taxon>Sylvietta</taxon>
    </lineage>
</organism>
<dbReference type="Gene3D" id="2.10.70.10">
    <property type="entry name" value="Complement Module, domain 1"/>
    <property type="match status" value="1"/>
</dbReference>
<dbReference type="Gene3D" id="2.20.25.590">
    <property type="match status" value="1"/>
</dbReference>
<gene>
    <name evidence="5" type="primary">Msmb_1</name>
    <name evidence="5" type="ORF">SYLVIR_R13307</name>
</gene>